<accession>A0A1I5QEC4</accession>
<evidence type="ECO:0000313" key="4">
    <source>
        <dbReference type="Proteomes" id="UP000321547"/>
    </source>
</evidence>
<dbReference type="AlphaFoldDB" id="A0A1I5QEC4"/>
<dbReference type="EMBL" id="BJWI01000024">
    <property type="protein sequence ID" value="GEM02095.1"/>
    <property type="molecule type" value="Genomic_DNA"/>
</dbReference>
<reference evidence="1 4" key="2">
    <citation type="submission" date="2019-07" db="EMBL/GenBank/DDBJ databases">
        <title>Whole genome shotgun sequence of Halolactibacillus halophilus NBRC 100868.</title>
        <authorList>
            <person name="Hosoyama A."/>
            <person name="Uohara A."/>
            <person name="Ohji S."/>
            <person name="Ichikawa N."/>
        </authorList>
    </citation>
    <scope>NUCLEOTIDE SEQUENCE [LARGE SCALE GENOMIC DNA]</scope>
    <source>
        <strain evidence="1 4">NBRC 100868</strain>
    </source>
</reference>
<keyword evidence="4" id="KW-1185">Reference proteome</keyword>
<organism evidence="2 3">
    <name type="scientific">Halolactibacillus halophilus</name>
    <dbReference type="NCBI Taxonomy" id="306540"/>
    <lineage>
        <taxon>Bacteria</taxon>
        <taxon>Bacillati</taxon>
        <taxon>Bacillota</taxon>
        <taxon>Bacilli</taxon>
        <taxon>Bacillales</taxon>
        <taxon>Bacillaceae</taxon>
        <taxon>Halolactibacillus</taxon>
    </lineage>
</organism>
<evidence type="ECO:0000313" key="1">
    <source>
        <dbReference type="EMBL" id="GEM02095.1"/>
    </source>
</evidence>
<evidence type="ECO:0000313" key="2">
    <source>
        <dbReference type="EMBL" id="SFP44635.1"/>
    </source>
</evidence>
<proteinExistence type="predicted"/>
<dbReference type="STRING" id="306540.SAMN05421839_1216"/>
<reference evidence="2 3" key="1">
    <citation type="submission" date="2016-10" db="EMBL/GenBank/DDBJ databases">
        <authorList>
            <person name="de Groot N.N."/>
        </authorList>
    </citation>
    <scope>NUCLEOTIDE SEQUENCE [LARGE SCALE GENOMIC DNA]</scope>
    <source>
        <strain evidence="2 3">DSM 17073</strain>
    </source>
</reference>
<sequence>MEQHLIDWLTKHPLFKSQDLKAYLKSERITYMQLKRLLKEAKIQKLPFNLYGILNHDGKLIASVEDIACGVNDDAYIIGLYACRFHGITVCDLDTLMIGVEKAFKSVEIEGVLFKPKQEQKRARLIETKGRRYTDYLDTTLDLIEYMDKWLSLDTFLTALLSARALKAEDLITRLAERNKHILYQKCGFLIEIGHLKVTNQPLCLNTCLKQIGESSRFFSKQAKDSGSYVKKWQMIVPETLVNQYNKID</sequence>
<protein>
    <recommendedName>
        <fullName evidence="5">Transcriptional regulator, AbiEi antitoxin, Type IV TA system</fullName>
    </recommendedName>
</protein>
<dbReference type="Proteomes" id="UP000242243">
    <property type="component" value="Unassembled WGS sequence"/>
</dbReference>
<name>A0A1I5QEC4_9BACI</name>
<dbReference type="OrthoDB" id="9814778at2"/>
<dbReference type="EMBL" id="FOXC01000021">
    <property type="protein sequence ID" value="SFP44635.1"/>
    <property type="molecule type" value="Genomic_DNA"/>
</dbReference>
<dbReference type="Proteomes" id="UP000321547">
    <property type="component" value="Unassembled WGS sequence"/>
</dbReference>
<evidence type="ECO:0000313" key="3">
    <source>
        <dbReference type="Proteomes" id="UP000242243"/>
    </source>
</evidence>
<evidence type="ECO:0008006" key="5">
    <source>
        <dbReference type="Google" id="ProtNLM"/>
    </source>
</evidence>
<gene>
    <name evidence="1" type="ORF">HHA03_16270</name>
    <name evidence="2" type="ORF">SAMN05421839_1216</name>
</gene>
<dbReference type="RefSeq" id="WP_089832274.1">
    <property type="nucleotide sequence ID" value="NZ_BJWI01000024.1"/>
</dbReference>